<protein>
    <submittedName>
        <fullName evidence="1">Uncharacterized protein</fullName>
    </submittedName>
</protein>
<proteinExistence type="predicted"/>
<comment type="caution">
    <text evidence="1">The sequence shown here is derived from an EMBL/GenBank/DDBJ whole genome shotgun (WGS) entry which is preliminary data.</text>
</comment>
<sequence length="92" mass="10393">MCRFMSPYIQKRSSHSVVSGEKQTDMEVWALRCYDAQALKAPRGVGLTTADQETDHYNSLNLNLTSALSHCRLGWPSFIKHKCPSKNCLPHV</sequence>
<accession>A0AAV4B0W2</accession>
<organism evidence="1 2">
    <name type="scientific">Plakobranchus ocellatus</name>
    <dbReference type="NCBI Taxonomy" id="259542"/>
    <lineage>
        <taxon>Eukaryota</taxon>
        <taxon>Metazoa</taxon>
        <taxon>Spiralia</taxon>
        <taxon>Lophotrochozoa</taxon>
        <taxon>Mollusca</taxon>
        <taxon>Gastropoda</taxon>
        <taxon>Heterobranchia</taxon>
        <taxon>Euthyneura</taxon>
        <taxon>Panpulmonata</taxon>
        <taxon>Sacoglossa</taxon>
        <taxon>Placobranchoidea</taxon>
        <taxon>Plakobranchidae</taxon>
        <taxon>Plakobranchus</taxon>
    </lineage>
</organism>
<reference evidence="1 2" key="1">
    <citation type="journal article" date="2021" name="Elife">
        <title>Chloroplast acquisition without the gene transfer in kleptoplastic sea slugs, Plakobranchus ocellatus.</title>
        <authorList>
            <person name="Maeda T."/>
            <person name="Takahashi S."/>
            <person name="Yoshida T."/>
            <person name="Shimamura S."/>
            <person name="Takaki Y."/>
            <person name="Nagai Y."/>
            <person name="Toyoda A."/>
            <person name="Suzuki Y."/>
            <person name="Arimoto A."/>
            <person name="Ishii H."/>
            <person name="Satoh N."/>
            <person name="Nishiyama T."/>
            <person name="Hasebe M."/>
            <person name="Maruyama T."/>
            <person name="Minagawa J."/>
            <person name="Obokata J."/>
            <person name="Shigenobu S."/>
        </authorList>
    </citation>
    <scope>NUCLEOTIDE SEQUENCE [LARGE SCALE GENOMIC DNA]</scope>
</reference>
<dbReference type="EMBL" id="BLXT01004491">
    <property type="protein sequence ID" value="GFO13654.1"/>
    <property type="molecule type" value="Genomic_DNA"/>
</dbReference>
<evidence type="ECO:0000313" key="1">
    <source>
        <dbReference type="EMBL" id="GFO13654.1"/>
    </source>
</evidence>
<dbReference type="AlphaFoldDB" id="A0AAV4B0W2"/>
<name>A0AAV4B0W2_9GAST</name>
<keyword evidence="2" id="KW-1185">Reference proteome</keyword>
<dbReference type="Proteomes" id="UP000735302">
    <property type="component" value="Unassembled WGS sequence"/>
</dbReference>
<gene>
    <name evidence="1" type="ORF">PoB_004015900</name>
</gene>
<evidence type="ECO:0000313" key="2">
    <source>
        <dbReference type="Proteomes" id="UP000735302"/>
    </source>
</evidence>